<name>A0ABT0EYZ4_9PSED</name>
<feature type="region of interest" description="Disordered" evidence="1">
    <location>
        <begin position="1"/>
        <end position="27"/>
    </location>
</feature>
<feature type="transmembrane region" description="Helical" evidence="2">
    <location>
        <begin position="127"/>
        <end position="146"/>
    </location>
</feature>
<dbReference type="RefSeq" id="WP_247290742.1">
    <property type="nucleotide sequence ID" value="NZ_JAKNRW010000006.1"/>
</dbReference>
<feature type="transmembrane region" description="Helical" evidence="2">
    <location>
        <begin position="83"/>
        <end position="107"/>
    </location>
</feature>
<dbReference type="Proteomes" id="UP001299876">
    <property type="component" value="Unassembled WGS sequence"/>
</dbReference>
<organism evidence="3 4">
    <name type="scientific">Pseudomonas violetae</name>
    <dbReference type="NCBI Taxonomy" id="2915813"/>
    <lineage>
        <taxon>Bacteria</taxon>
        <taxon>Pseudomonadati</taxon>
        <taxon>Pseudomonadota</taxon>
        <taxon>Gammaproteobacteria</taxon>
        <taxon>Pseudomonadales</taxon>
        <taxon>Pseudomonadaceae</taxon>
        <taxon>Pseudomonas</taxon>
    </lineage>
</organism>
<keyword evidence="2" id="KW-0472">Membrane</keyword>
<protein>
    <recommendedName>
        <fullName evidence="5">Exclusion-determining protein</fullName>
    </recommendedName>
</protein>
<keyword evidence="2" id="KW-0812">Transmembrane</keyword>
<evidence type="ECO:0000256" key="1">
    <source>
        <dbReference type="SAM" id="MobiDB-lite"/>
    </source>
</evidence>
<evidence type="ECO:0000313" key="4">
    <source>
        <dbReference type="Proteomes" id="UP001299876"/>
    </source>
</evidence>
<evidence type="ECO:0008006" key="5">
    <source>
        <dbReference type="Google" id="ProtNLM"/>
    </source>
</evidence>
<evidence type="ECO:0000313" key="3">
    <source>
        <dbReference type="EMBL" id="MCK1790676.1"/>
    </source>
</evidence>
<keyword evidence="2" id="KW-1133">Transmembrane helix</keyword>
<proteinExistence type="predicted"/>
<sequence>MISNLFKRKKPPETAEPTPDIRSQRPSAGELRVRGLNETLFLAPLPVYTGQTQVSRRNFSAMNETYLELGGNNYGMVELGKRLALQIWMAIFLALIAPSLLIMYGVLFYPENFPTPFKDLIDAIRVFSSYALLFILPIGAFIYGMLSNVRALAKSYPVRFNRQRREVCYIDDTTHRVLIVPWESVVAWVARSQDITSYGAMRDYTFGMGLEDEERDTVQFILSAQPSDAHALGMWTSIRNYMEDGELVDTPNPMLAALGITLTEDELKPYEGLHTFEIERLDARALGRLDDGGGHLTAEERKRWGYSKRSAWPLRWWYVRRVIVFWKMPYLIAEWAHRKGRPTLPESVQAWSQPLPPQQWAQPSAALQKANALVKTAMDKKGANFVDACKAAGLH</sequence>
<keyword evidence="4" id="KW-1185">Reference proteome</keyword>
<reference evidence="3 4" key="1">
    <citation type="submission" date="2022-02" db="EMBL/GenBank/DDBJ databases">
        <title>Comparative genomics of the first Antarctic Pseudomonas spp. capable of biotransforming 2,4,6-Trinitrotoluene.</title>
        <authorList>
            <person name="Cabrera M.A."/>
            <person name="Marquez S.L."/>
            <person name="Perez-Donoso J.M."/>
        </authorList>
    </citation>
    <scope>NUCLEOTIDE SEQUENCE [LARGE SCALE GENOMIC DNA]</scope>
    <source>
        <strain evidence="3 4">TNT19</strain>
    </source>
</reference>
<gene>
    <name evidence="3" type="ORF">L9059_10845</name>
</gene>
<comment type="caution">
    <text evidence="3">The sequence shown here is derived from an EMBL/GenBank/DDBJ whole genome shotgun (WGS) entry which is preliminary data.</text>
</comment>
<feature type="compositionally biased region" description="Basic residues" evidence="1">
    <location>
        <begin position="1"/>
        <end position="10"/>
    </location>
</feature>
<accession>A0ABT0EYZ4</accession>
<dbReference type="EMBL" id="JAKNRW010000006">
    <property type="protein sequence ID" value="MCK1790676.1"/>
    <property type="molecule type" value="Genomic_DNA"/>
</dbReference>
<evidence type="ECO:0000256" key="2">
    <source>
        <dbReference type="SAM" id="Phobius"/>
    </source>
</evidence>